<evidence type="ECO:0000313" key="12">
    <source>
        <dbReference type="EMBL" id="LAC24176.1"/>
    </source>
</evidence>
<evidence type="ECO:0000256" key="7">
    <source>
        <dbReference type="ARBA" id="ARBA00023163"/>
    </source>
</evidence>
<sequence length="1260" mass="137017">MASKSHEEQQQFNQGVLLEHQQQQLQQTPLDLLSNCAIEDMANTITESSTTIHFNNNITTNDITEPETVFFLDSKGNLIEHNVSMNGNVFPTGTTIVAADATSCSNVVAPSGITITTSNIGATDDAATTTSDTTGNADATDAVSVISSNGAASSTLVCVEDSHTQMHLNTEPAVHIDGEIAGDPCMSPLTTEERGGSEKQQHENIYLSFVPASSSLSSCNASLSVVHQHGHLVSHDNQQNNIVVVTDTTAVQSAEEFCTKLHSSVDSVQPLQYEINNDAITNVVSDAYDNGHDQVVEQLIGHDISTKKTHVVGKRMRKATHKGEAYKKKVFSVSKGKRSLSSEMNVKSEVLRMTSNVDSNEEMNRQILSDNHYLVAGSHNGISNHCLMPIKHELLSLGQDASDIKQEYAIDSEMRSQNIALKKRKRRRIPLPNSSGTAQSANDKKKYEKGSSKASTTTSKGNGGRRATFCCIKCPETFTRLTHLKMHFRTHGNQEQTRDAAAPLSALQQTKKKQLICEQCGESFNTSRLLRAHEHRLHNMVVPSSTFLQCKQCSSTFTHAASFKVHMRAHRGEKPYQCTECNAEFVQSGHLMIHKRIHTGEKPYTCEICAVQFKQISHLKTHVRTHTRDKPYKCNDCDAAFAQNSSLKRHKRSHTGEKPYKCEVCDMTFVVKSNLQRHTYTHTGEKPYPCDQCSASFGQVIDLKRHKISHTGIKPYKCDLCEAQFSRNNNLKWHRLTHAEGATHKCEVCEVMFTTPGDLRFHKRSHEPPKPFQCNQCPASFQQNGSLNNHRLIHTREFHIVKKQRSSKSKNTGGSSNKNTNNKPYICTWCRASFCEKRNWKRHIIAMHTDTIMKEKRVFPKKYDDSSATLDMTEVWDTTQVTEMPKLKEENVVNSSGEGFTSKEISGGYSVGYENNSVIEVSNAGQLFGEVYSTNSVNAIAEQQQQPQNMQVMPGVVTLQPQQQYPTQLLYQGLPTDTTISPANNSATSLNVVTSSSVGAVIVNNTSVAAEVDQSPAFSSTSTGLLSQLIISTGPDEPARHAKPAGSCQNHSAHILTLVDATANHWQAWCLCESNGPISQVSQLTNNAPTSTHASGAINFVSNGIHSNSGVAQATNGGSGLLSLISNGATLPAATTNVAIATQSLGGVSSSNCSITSCNPSAVLSATGSINTISSNNNLVVTAAASPSAGFSPGTILSHNYSVINQASNNSPNTIMLMPSVSSTGSTVTLSAVDSSAAGDIVTTDNSAAQQQQTCILMQV</sequence>
<dbReference type="FunFam" id="3.30.160.60:FF:000100">
    <property type="entry name" value="Zinc finger 45-like"/>
    <property type="match status" value="2"/>
</dbReference>
<feature type="domain" description="C2H2-type" evidence="11">
    <location>
        <begin position="716"/>
        <end position="743"/>
    </location>
</feature>
<evidence type="ECO:0000256" key="1">
    <source>
        <dbReference type="ARBA" id="ARBA00004123"/>
    </source>
</evidence>
<dbReference type="FunFam" id="3.30.160.60:FF:001614">
    <property type="entry name" value="Uncharacterized protein"/>
    <property type="match status" value="1"/>
</dbReference>
<dbReference type="PROSITE" id="PS00028">
    <property type="entry name" value="ZINC_FINGER_C2H2_1"/>
    <property type="match status" value="12"/>
</dbReference>
<keyword evidence="6" id="KW-0805">Transcription regulation</keyword>
<evidence type="ECO:0000259" key="11">
    <source>
        <dbReference type="PROSITE" id="PS50157"/>
    </source>
</evidence>
<dbReference type="FunFam" id="3.30.160.60:FF:000238">
    <property type="entry name" value="Zinc finger protein 485"/>
    <property type="match status" value="1"/>
</dbReference>
<feature type="domain" description="C2H2-type" evidence="11">
    <location>
        <begin position="632"/>
        <end position="659"/>
    </location>
</feature>
<keyword evidence="7" id="KW-0804">Transcription</keyword>
<evidence type="ECO:0000256" key="8">
    <source>
        <dbReference type="ARBA" id="ARBA00023242"/>
    </source>
</evidence>
<dbReference type="SMART" id="SM00355">
    <property type="entry name" value="ZnF_C2H2"/>
    <property type="match status" value="12"/>
</dbReference>
<keyword evidence="8" id="KW-0539">Nucleus</keyword>
<keyword evidence="4 9" id="KW-0863">Zinc-finger</keyword>
<dbReference type="GO" id="GO:0001227">
    <property type="term" value="F:DNA-binding transcription repressor activity, RNA polymerase II-specific"/>
    <property type="evidence" value="ECO:0007669"/>
    <property type="project" value="TreeGrafter"/>
</dbReference>
<dbReference type="PROSITE" id="PS50157">
    <property type="entry name" value="ZINC_FINGER_C2H2_2"/>
    <property type="match status" value="11"/>
</dbReference>
<reference evidence="12" key="1">
    <citation type="submission" date="2017-11" db="EMBL/GenBank/DDBJ databases">
        <title>The sensing device of the deep-sea amphipod.</title>
        <authorList>
            <person name="Kobayashi H."/>
            <person name="Nagahama T."/>
            <person name="Arai W."/>
            <person name="Sasagawa Y."/>
            <person name="Umeda M."/>
            <person name="Hayashi T."/>
            <person name="Nikaido I."/>
            <person name="Watanabe H."/>
            <person name="Oguri K."/>
            <person name="Kitazato H."/>
            <person name="Fujioka K."/>
            <person name="Kido Y."/>
            <person name="Takami H."/>
        </authorList>
    </citation>
    <scope>NUCLEOTIDE SEQUENCE</scope>
    <source>
        <tissue evidence="12">Whole body</tissue>
    </source>
</reference>
<dbReference type="SUPFAM" id="SSF57667">
    <property type="entry name" value="beta-beta-alpha zinc fingers"/>
    <property type="match status" value="7"/>
</dbReference>
<evidence type="ECO:0000256" key="9">
    <source>
        <dbReference type="PROSITE-ProRule" id="PRU00042"/>
    </source>
</evidence>
<organism evidence="12">
    <name type="scientific">Hirondellea gigas</name>
    <dbReference type="NCBI Taxonomy" id="1518452"/>
    <lineage>
        <taxon>Eukaryota</taxon>
        <taxon>Metazoa</taxon>
        <taxon>Ecdysozoa</taxon>
        <taxon>Arthropoda</taxon>
        <taxon>Crustacea</taxon>
        <taxon>Multicrustacea</taxon>
        <taxon>Malacostraca</taxon>
        <taxon>Eumalacostraca</taxon>
        <taxon>Peracarida</taxon>
        <taxon>Amphipoda</taxon>
        <taxon>Amphilochidea</taxon>
        <taxon>Lysianassida</taxon>
        <taxon>Lysianassidira</taxon>
        <taxon>Lysianassoidea</taxon>
        <taxon>Lysianassidae</taxon>
        <taxon>Hirondellea</taxon>
    </lineage>
</organism>
<feature type="domain" description="C2H2-type" evidence="11">
    <location>
        <begin position="688"/>
        <end position="715"/>
    </location>
</feature>
<protein>
    <submittedName>
        <fullName evidence="12">Zinc finger protein 813-like</fullName>
    </submittedName>
</protein>
<evidence type="ECO:0000256" key="3">
    <source>
        <dbReference type="ARBA" id="ARBA00022737"/>
    </source>
</evidence>
<dbReference type="PANTHER" id="PTHR24399:SF23">
    <property type="entry name" value="C2H2-TYPE DOMAIN-CONTAINING PROTEIN"/>
    <property type="match status" value="1"/>
</dbReference>
<feature type="domain" description="C2H2-type" evidence="11">
    <location>
        <begin position="469"/>
        <end position="496"/>
    </location>
</feature>
<evidence type="ECO:0000256" key="10">
    <source>
        <dbReference type="SAM" id="MobiDB-lite"/>
    </source>
</evidence>
<dbReference type="FunFam" id="3.30.160.60:FF:002343">
    <property type="entry name" value="Zinc finger protein 33A"/>
    <property type="match status" value="3"/>
</dbReference>
<feature type="domain" description="C2H2-type" evidence="11">
    <location>
        <begin position="772"/>
        <end position="799"/>
    </location>
</feature>
<dbReference type="Pfam" id="PF00096">
    <property type="entry name" value="zf-C2H2"/>
    <property type="match status" value="7"/>
</dbReference>
<evidence type="ECO:0000256" key="4">
    <source>
        <dbReference type="ARBA" id="ARBA00022771"/>
    </source>
</evidence>
<comment type="subcellular location">
    <subcellularLocation>
        <location evidence="1">Nucleus</location>
    </subcellularLocation>
</comment>
<feature type="domain" description="C2H2-type" evidence="11">
    <location>
        <begin position="576"/>
        <end position="603"/>
    </location>
</feature>
<keyword evidence="5" id="KW-0862">Zinc</keyword>
<evidence type="ECO:0000256" key="2">
    <source>
        <dbReference type="ARBA" id="ARBA00022723"/>
    </source>
</evidence>
<dbReference type="GO" id="GO:0008270">
    <property type="term" value="F:zinc ion binding"/>
    <property type="evidence" value="ECO:0007669"/>
    <property type="project" value="UniProtKB-KW"/>
</dbReference>
<proteinExistence type="evidence at transcript level"/>
<feature type="region of interest" description="Disordered" evidence="10">
    <location>
        <begin position="422"/>
        <end position="464"/>
    </location>
</feature>
<dbReference type="InterPro" id="IPR013087">
    <property type="entry name" value="Znf_C2H2_type"/>
</dbReference>
<keyword evidence="2" id="KW-0479">Metal-binding</keyword>
<evidence type="ECO:0000256" key="6">
    <source>
        <dbReference type="ARBA" id="ARBA00023015"/>
    </source>
</evidence>
<dbReference type="GO" id="GO:0000978">
    <property type="term" value="F:RNA polymerase II cis-regulatory region sequence-specific DNA binding"/>
    <property type="evidence" value="ECO:0007669"/>
    <property type="project" value="TreeGrafter"/>
</dbReference>
<dbReference type="Pfam" id="PF13912">
    <property type="entry name" value="zf-C2H2_6"/>
    <property type="match status" value="2"/>
</dbReference>
<feature type="domain" description="C2H2-type" evidence="11">
    <location>
        <begin position="548"/>
        <end position="575"/>
    </location>
</feature>
<keyword evidence="3" id="KW-0677">Repeat</keyword>
<dbReference type="AlphaFoldDB" id="A0A6A7G017"/>
<dbReference type="EMBL" id="IACT01005003">
    <property type="protein sequence ID" value="LAC24176.1"/>
    <property type="molecule type" value="mRNA"/>
</dbReference>
<accession>A0A6A7G017</accession>
<feature type="domain" description="C2H2-type" evidence="11">
    <location>
        <begin position="515"/>
        <end position="543"/>
    </location>
</feature>
<dbReference type="InterPro" id="IPR036236">
    <property type="entry name" value="Znf_C2H2_sf"/>
</dbReference>
<feature type="domain" description="C2H2-type" evidence="11">
    <location>
        <begin position="604"/>
        <end position="631"/>
    </location>
</feature>
<name>A0A6A7G017_9CRUS</name>
<dbReference type="Gene3D" id="3.30.160.60">
    <property type="entry name" value="Classic Zinc Finger"/>
    <property type="match status" value="10"/>
</dbReference>
<feature type="compositionally biased region" description="Polar residues" evidence="10">
    <location>
        <begin position="432"/>
        <end position="441"/>
    </location>
</feature>
<evidence type="ECO:0000256" key="5">
    <source>
        <dbReference type="ARBA" id="ARBA00022833"/>
    </source>
</evidence>
<feature type="domain" description="C2H2-type" evidence="11">
    <location>
        <begin position="744"/>
        <end position="771"/>
    </location>
</feature>
<dbReference type="PANTHER" id="PTHR24399">
    <property type="entry name" value="ZINC FINGER AND BTB DOMAIN-CONTAINING"/>
    <property type="match status" value="1"/>
</dbReference>
<feature type="compositionally biased region" description="Basic and acidic residues" evidence="10">
    <location>
        <begin position="442"/>
        <end position="451"/>
    </location>
</feature>
<feature type="domain" description="C2H2-type" evidence="11">
    <location>
        <begin position="660"/>
        <end position="687"/>
    </location>
</feature>
<dbReference type="GO" id="GO:0005654">
    <property type="term" value="C:nucleoplasm"/>
    <property type="evidence" value="ECO:0007669"/>
    <property type="project" value="TreeGrafter"/>
</dbReference>